<dbReference type="PROSITE" id="PS50977">
    <property type="entry name" value="HTH_TETR_2"/>
    <property type="match status" value="1"/>
</dbReference>
<keyword evidence="1 2" id="KW-0238">DNA-binding</keyword>
<dbReference type="GO" id="GO:0000976">
    <property type="term" value="F:transcription cis-regulatory region binding"/>
    <property type="evidence" value="ECO:0007669"/>
    <property type="project" value="TreeGrafter"/>
</dbReference>
<dbReference type="PANTHER" id="PTHR30055">
    <property type="entry name" value="HTH-TYPE TRANSCRIPTIONAL REGULATOR RUTR"/>
    <property type="match status" value="1"/>
</dbReference>
<evidence type="ECO:0000313" key="5">
    <source>
        <dbReference type="Proteomes" id="UP000652354"/>
    </source>
</evidence>
<organism evidence="4 5">
    <name type="scientific">Demequina activiva</name>
    <dbReference type="NCBI Taxonomy" id="1582364"/>
    <lineage>
        <taxon>Bacteria</taxon>
        <taxon>Bacillati</taxon>
        <taxon>Actinomycetota</taxon>
        <taxon>Actinomycetes</taxon>
        <taxon>Micrococcales</taxon>
        <taxon>Demequinaceae</taxon>
        <taxon>Demequina</taxon>
    </lineage>
</organism>
<evidence type="ECO:0000256" key="2">
    <source>
        <dbReference type="PROSITE-ProRule" id="PRU00335"/>
    </source>
</evidence>
<feature type="domain" description="HTH tetR-type" evidence="3">
    <location>
        <begin position="8"/>
        <end position="68"/>
    </location>
</feature>
<reference evidence="4" key="1">
    <citation type="submission" date="2021-01" db="EMBL/GenBank/DDBJ databases">
        <title>Whole genome shotgun sequence of Demequina activiva NBRC 110675.</title>
        <authorList>
            <person name="Komaki H."/>
            <person name="Tamura T."/>
        </authorList>
    </citation>
    <scope>NUCLEOTIDE SEQUENCE</scope>
    <source>
        <strain evidence="4">NBRC 110675</strain>
    </source>
</reference>
<dbReference type="SUPFAM" id="SSF46689">
    <property type="entry name" value="Homeodomain-like"/>
    <property type="match status" value="1"/>
</dbReference>
<evidence type="ECO:0000313" key="4">
    <source>
        <dbReference type="EMBL" id="GIG54664.1"/>
    </source>
</evidence>
<dbReference type="InterPro" id="IPR009057">
    <property type="entry name" value="Homeodomain-like_sf"/>
</dbReference>
<evidence type="ECO:0000259" key="3">
    <source>
        <dbReference type="PROSITE" id="PS50977"/>
    </source>
</evidence>
<evidence type="ECO:0000256" key="1">
    <source>
        <dbReference type="ARBA" id="ARBA00023125"/>
    </source>
</evidence>
<dbReference type="GO" id="GO:0003700">
    <property type="term" value="F:DNA-binding transcription factor activity"/>
    <property type="evidence" value="ECO:0007669"/>
    <property type="project" value="TreeGrafter"/>
</dbReference>
<dbReference type="Proteomes" id="UP000652354">
    <property type="component" value="Unassembled WGS sequence"/>
</dbReference>
<keyword evidence="5" id="KW-1185">Reference proteome</keyword>
<dbReference type="InterPro" id="IPR050109">
    <property type="entry name" value="HTH-type_TetR-like_transc_reg"/>
</dbReference>
<dbReference type="AlphaFoldDB" id="A0A919Q266"/>
<dbReference type="InterPro" id="IPR036271">
    <property type="entry name" value="Tet_transcr_reg_TetR-rel_C_sf"/>
</dbReference>
<dbReference type="Gene3D" id="1.10.357.10">
    <property type="entry name" value="Tetracycline Repressor, domain 2"/>
    <property type="match status" value="1"/>
</dbReference>
<proteinExistence type="predicted"/>
<dbReference type="Pfam" id="PF00440">
    <property type="entry name" value="TetR_N"/>
    <property type="match status" value="1"/>
</dbReference>
<name>A0A919Q266_9MICO</name>
<dbReference type="EMBL" id="BONR01000002">
    <property type="protein sequence ID" value="GIG54664.1"/>
    <property type="molecule type" value="Genomic_DNA"/>
</dbReference>
<comment type="caution">
    <text evidence="4">The sequence shown here is derived from an EMBL/GenBank/DDBJ whole genome shotgun (WGS) entry which is preliminary data.</text>
</comment>
<dbReference type="PANTHER" id="PTHR30055:SF200">
    <property type="entry name" value="HTH-TYPE TRANSCRIPTIONAL REPRESSOR BDCR"/>
    <property type="match status" value="1"/>
</dbReference>
<dbReference type="SUPFAM" id="SSF48498">
    <property type="entry name" value="Tetracyclin repressor-like, C-terminal domain"/>
    <property type="match status" value="1"/>
</dbReference>
<sequence length="185" mass="19603">MTDTTIRGHAREAILAAAIPQFNALGIRAVSADRVIALAGVSKVTFYRHFPSKEALVVAYLEAELARVQAVVANAAGAGTTTTLAHALAQEICRPDFRGCPFINAAAEYPDAEHPVREVVTRFRAWMTQTIAAALAVRDVADADGVARHIMMMRDGALVEGYVDGHPDRVAAELEKGVAALVAAA</sequence>
<dbReference type="RefSeq" id="WP_203655029.1">
    <property type="nucleotide sequence ID" value="NZ_BONR01000002.1"/>
</dbReference>
<accession>A0A919Q266</accession>
<dbReference type="InterPro" id="IPR001647">
    <property type="entry name" value="HTH_TetR"/>
</dbReference>
<dbReference type="PRINTS" id="PR00455">
    <property type="entry name" value="HTHTETR"/>
</dbReference>
<gene>
    <name evidence="4" type="ORF">Dac01nite_14160</name>
</gene>
<protein>
    <submittedName>
        <fullName evidence="4">TetR family transcriptional regulator</fullName>
    </submittedName>
</protein>
<feature type="DNA-binding region" description="H-T-H motif" evidence="2">
    <location>
        <begin position="31"/>
        <end position="50"/>
    </location>
</feature>